<evidence type="ECO:0000313" key="1">
    <source>
        <dbReference type="EMBL" id="PRY39062.1"/>
    </source>
</evidence>
<reference evidence="1 2" key="1">
    <citation type="submission" date="2018-03" db="EMBL/GenBank/DDBJ databases">
        <title>Genomic Encyclopedia of Archaeal and Bacterial Type Strains, Phase II (KMG-II): from individual species to whole genera.</title>
        <authorList>
            <person name="Goeker M."/>
        </authorList>
    </citation>
    <scope>NUCLEOTIDE SEQUENCE [LARGE SCALE GENOMIC DNA]</scope>
    <source>
        <strain evidence="1 2">DSM 44720</strain>
    </source>
</reference>
<organism evidence="1 2">
    <name type="scientific">Umezawaea tangerina</name>
    <dbReference type="NCBI Taxonomy" id="84725"/>
    <lineage>
        <taxon>Bacteria</taxon>
        <taxon>Bacillati</taxon>
        <taxon>Actinomycetota</taxon>
        <taxon>Actinomycetes</taxon>
        <taxon>Pseudonocardiales</taxon>
        <taxon>Pseudonocardiaceae</taxon>
        <taxon>Umezawaea</taxon>
    </lineage>
</organism>
<dbReference type="InterPro" id="IPR006521">
    <property type="entry name" value="Tail_protein_I"/>
</dbReference>
<evidence type="ECO:0000313" key="2">
    <source>
        <dbReference type="Proteomes" id="UP000239494"/>
    </source>
</evidence>
<dbReference type="EMBL" id="PVTF01000008">
    <property type="protein sequence ID" value="PRY39062.1"/>
    <property type="molecule type" value="Genomic_DNA"/>
</dbReference>
<dbReference type="AlphaFoldDB" id="A0A2T0T070"/>
<accession>A0A2T0T070</accession>
<name>A0A2T0T070_9PSEU</name>
<keyword evidence="2" id="KW-1185">Reference proteome</keyword>
<proteinExistence type="predicted"/>
<comment type="caution">
    <text evidence="1">The sequence shown here is derived from an EMBL/GenBank/DDBJ whole genome shotgun (WGS) entry which is preliminary data.</text>
</comment>
<dbReference type="Pfam" id="PF09684">
    <property type="entry name" value="Tail_P2_I"/>
    <property type="match status" value="1"/>
</dbReference>
<dbReference type="NCBIfam" id="TIGR02242">
    <property type="entry name" value="tail_TIGR02242"/>
    <property type="match status" value="1"/>
</dbReference>
<dbReference type="InterPro" id="IPR011748">
    <property type="entry name" value="Unchr_phage_tail-like"/>
</dbReference>
<gene>
    <name evidence="1" type="ORF">CLV43_108462</name>
</gene>
<sequence length="179" mass="19286">MPDLATPFPLAGLMPAVFQEDPATCLLTGALDDVLAPVFAVLDCLDAYLDPRLAPEDFLDWLAAWVGIALHGDWSTETRRAAIGHAVELHRVRGTRAGLQWHLDLLTDGRARVVDSGGVAWSSSPDGARPVGSGHPVLLVRVVRGTMTDHELAELEDVLGQVKPAHVPHRVELVESTLD</sequence>
<protein>
    <submittedName>
        <fullName evidence="1">Phage tail-like protein</fullName>
    </submittedName>
</protein>
<dbReference type="Proteomes" id="UP000239494">
    <property type="component" value="Unassembled WGS sequence"/>
</dbReference>